<evidence type="ECO:0000313" key="2">
    <source>
        <dbReference type="Proteomes" id="UP000191056"/>
    </source>
</evidence>
<dbReference type="RefSeq" id="WP_278337016.1">
    <property type="nucleotide sequence ID" value="NZ_MZGT01000060.1"/>
</dbReference>
<gene>
    <name evidence="1" type="ORF">CLCHR_37100</name>
</gene>
<name>A0A1V4IHN3_9CLOT</name>
<dbReference type="Proteomes" id="UP000191056">
    <property type="component" value="Unassembled WGS sequence"/>
</dbReference>
<organism evidence="1 2">
    <name type="scientific">Clostridium chromiireducens</name>
    <dbReference type="NCBI Taxonomy" id="225345"/>
    <lineage>
        <taxon>Bacteria</taxon>
        <taxon>Bacillati</taxon>
        <taxon>Bacillota</taxon>
        <taxon>Clostridia</taxon>
        <taxon>Eubacteriales</taxon>
        <taxon>Clostridiaceae</taxon>
        <taxon>Clostridium</taxon>
    </lineage>
</organism>
<dbReference type="AlphaFoldDB" id="A0A1V4IHN3"/>
<accession>A0A1V4IHN3</accession>
<keyword evidence="2" id="KW-1185">Reference proteome</keyword>
<protein>
    <submittedName>
        <fullName evidence="1">Uncharacterized protein</fullName>
    </submittedName>
</protein>
<sequence length="40" mass="4754">MSIRHYVLLATEGFIYLPLDDHYVLPIEKKFISLDLQVDF</sequence>
<dbReference type="EMBL" id="MZGT01000060">
    <property type="protein sequence ID" value="OPJ59027.1"/>
    <property type="molecule type" value="Genomic_DNA"/>
</dbReference>
<proteinExistence type="predicted"/>
<evidence type="ECO:0000313" key="1">
    <source>
        <dbReference type="EMBL" id="OPJ59027.1"/>
    </source>
</evidence>
<comment type="caution">
    <text evidence="1">The sequence shown here is derived from an EMBL/GenBank/DDBJ whole genome shotgun (WGS) entry which is preliminary data.</text>
</comment>
<reference evidence="1 2" key="1">
    <citation type="submission" date="2017-03" db="EMBL/GenBank/DDBJ databases">
        <title>Genome sequence of Clostridium chromiireducens DSM 23318.</title>
        <authorList>
            <person name="Poehlein A."/>
            <person name="Daniel R."/>
        </authorList>
    </citation>
    <scope>NUCLEOTIDE SEQUENCE [LARGE SCALE GENOMIC DNA]</scope>
    <source>
        <strain evidence="1 2">DSM 23318</strain>
    </source>
</reference>